<protein>
    <submittedName>
        <fullName evidence="3">Uncharacterized protein</fullName>
    </submittedName>
</protein>
<name>K1R8P1_MAGGI</name>
<proteinExistence type="predicted"/>
<dbReference type="AlphaFoldDB" id="K1R8P1"/>
<dbReference type="PROSITE" id="PS50923">
    <property type="entry name" value="SUSHI"/>
    <property type="match status" value="1"/>
</dbReference>
<organism evidence="3">
    <name type="scientific">Magallana gigas</name>
    <name type="common">Pacific oyster</name>
    <name type="synonym">Crassostrea gigas</name>
    <dbReference type="NCBI Taxonomy" id="29159"/>
    <lineage>
        <taxon>Eukaryota</taxon>
        <taxon>Metazoa</taxon>
        <taxon>Spiralia</taxon>
        <taxon>Lophotrochozoa</taxon>
        <taxon>Mollusca</taxon>
        <taxon>Bivalvia</taxon>
        <taxon>Autobranchia</taxon>
        <taxon>Pteriomorphia</taxon>
        <taxon>Ostreida</taxon>
        <taxon>Ostreoidea</taxon>
        <taxon>Ostreidae</taxon>
        <taxon>Magallana</taxon>
    </lineage>
</organism>
<evidence type="ECO:0000256" key="2">
    <source>
        <dbReference type="PROSITE-ProRule" id="PRU00302"/>
    </source>
</evidence>
<dbReference type="InParanoid" id="K1R8P1"/>
<gene>
    <name evidence="3" type="ORF">CGI_10025281</name>
</gene>
<reference evidence="3" key="1">
    <citation type="journal article" date="2012" name="Nature">
        <title>The oyster genome reveals stress adaptation and complexity of shell formation.</title>
        <authorList>
            <person name="Zhang G."/>
            <person name="Fang X."/>
            <person name="Guo X."/>
            <person name="Li L."/>
            <person name="Luo R."/>
            <person name="Xu F."/>
            <person name="Yang P."/>
            <person name="Zhang L."/>
            <person name="Wang X."/>
            <person name="Qi H."/>
            <person name="Xiong Z."/>
            <person name="Que H."/>
            <person name="Xie Y."/>
            <person name="Holland P.W."/>
            <person name="Paps J."/>
            <person name="Zhu Y."/>
            <person name="Wu F."/>
            <person name="Chen Y."/>
            <person name="Wang J."/>
            <person name="Peng C."/>
            <person name="Meng J."/>
            <person name="Yang L."/>
            <person name="Liu J."/>
            <person name="Wen B."/>
            <person name="Zhang N."/>
            <person name="Huang Z."/>
            <person name="Zhu Q."/>
            <person name="Feng Y."/>
            <person name="Mount A."/>
            <person name="Hedgecock D."/>
            <person name="Xu Z."/>
            <person name="Liu Y."/>
            <person name="Domazet-Loso T."/>
            <person name="Du Y."/>
            <person name="Sun X."/>
            <person name="Zhang S."/>
            <person name="Liu B."/>
            <person name="Cheng P."/>
            <person name="Jiang X."/>
            <person name="Li J."/>
            <person name="Fan D."/>
            <person name="Wang W."/>
            <person name="Fu W."/>
            <person name="Wang T."/>
            <person name="Wang B."/>
            <person name="Zhang J."/>
            <person name="Peng Z."/>
            <person name="Li Y."/>
            <person name="Li N."/>
            <person name="Wang J."/>
            <person name="Chen M."/>
            <person name="He Y."/>
            <person name="Tan F."/>
            <person name="Song X."/>
            <person name="Zheng Q."/>
            <person name="Huang R."/>
            <person name="Yang H."/>
            <person name="Du X."/>
            <person name="Chen L."/>
            <person name="Yang M."/>
            <person name="Gaffney P.M."/>
            <person name="Wang S."/>
            <person name="Luo L."/>
            <person name="She Z."/>
            <person name="Ming Y."/>
            <person name="Huang W."/>
            <person name="Zhang S."/>
            <person name="Huang B."/>
            <person name="Zhang Y."/>
            <person name="Qu T."/>
            <person name="Ni P."/>
            <person name="Miao G."/>
            <person name="Wang J."/>
            <person name="Wang Q."/>
            <person name="Steinberg C.E."/>
            <person name="Wang H."/>
            <person name="Li N."/>
            <person name="Qian L."/>
            <person name="Zhang G."/>
            <person name="Li Y."/>
            <person name="Yang H."/>
            <person name="Liu X."/>
            <person name="Wang J."/>
            <person name="Yin Y."/>
            <person name="Wang J."/>
        </authorList>
    </citation>
    <scope>NUCLEOTIDE SEQUENCE [LARGE SCALE GENOMIC DNA]</scope>
    <source>
        <strain evidence="3">05x7-T-G4-1.051#20</strain>
    </source>
</reference>
<dbReference type="EMBL" id="JH816850">
    <property type="protein sequence ID" value="EKC42113.1"/>
    <property type="molecule type" value="Genomic_DNA"/>
</dbReference>
<evidence type="ECO:0000256" key="1">
    <source>
        <dbReference type="ARBA" id="ARBA00023157"/>
    </source>
</evidence>
<accession>K1R8P1</accession>
<sequence>MDNRNETSLSSVYQYGYAELTADKALNGNYSIHHTDCAGSANDASHYRHVGYYVFITNHTVKYDQLSGLEPVYHDNEANPSFQNTIVFPGGYYGRQLYLFVNHTKPSFMEPCEVEIFGCVTNENVPGCNCSDATIDNQELVLWDSRIAFGNGTVTLHCYKYYLSIMNLTSQTESELESILEACDGKQHCTIPTSQNLKYNTINFYCTDRCVNEAYNNTIFVSQLMTDSGIRYHRPTEACIDFTAFLKSRELNCSERYVLTNGNLTLQCQREGQWIGEAPVCNGCECPCERLKSQNFITDPQVLQNRIKEMEKELKINEKALSATVRKKTCAKDERKSAKGIGSVLGIGIIVFVVSIIFVNDNKYIFVTGMEDKTTSGTYHHIHRHMGYYVFITNHTVEPNQLSSLDPVYHDNEANPSFQNTIVFPGGYYGRQIYLFVNNSYDIVIEPCEVEIFDRCVNEAYNNTIFVSQLMTDSGIRYHRPTEACIDFTAFLKSRELNCSERHVLTNGNLTLQCQREGRWIGEAPVCNSCECPCERLKSQNFITDPQVLQNRIKEMEKELKINEKALSATVRKKTCAKDERKSAKGIGSVLGIGIIVFVVSIIVCSDIPILYRHTRYVP</sequence>
<comment type="caution">
    <text evidence="2">Lacks conserved residue(s) required for the propagation of feature annotation.</text>
</comment>
<evidence type="ECO:0000313" key="3">
    <source>
        <dbReference type="EMBL" id="EKC42113.1"/>
    </source>
</evidence>
<dbReference type="HOGENOM" id="CLU_441640_0_0_1"/>
<dbReference type="SUPFAM" id="SSF57535">
    <property type="entry name" value="Complement control module/SCR domain"/>
    <property type="match status" value="1"/>
</dbReference>
<dbReference type="InterPro" id="IPR000436">
    <property type="entry name" value="Sushi_SCR_CCP_dom"/>
</dbReference>
<keyword evidence="2" id="KW-0768">Sushi</keyword>
<dbReference type="InterPro" id="IPR035976">
    <property type="entry name" value="Sushi/SCR/CCP_sf"/>
</dbReference>
<keyword evidence="1" id="KW-1015">Disulfide bond</keyword>
<dbReference type="Pfam" id="PF00084">
    <property type="entry name" value="Sushi"/>
    <property type="match status" value="1"/>
</dbReference>